<protein>
    <submittedName>
        <fullName evidence="2">Uncharacterized protein</fullName>
    </submittedName>
</protein>
<dbReference type="GeneID" id="13399882"/>
<name>F9XR68_ZYMTI</name>
<dbReference type="KEGG" id="ztr:MYCGRDRAFT_97728"/>
<evidence type="ECO:0000313" key="2">
    <source>
        <dbReference type="EMBL" id="EGP82206.1"/>
    </source>
</evidence>
<dbReference type="HOGENOM" id="CLU_555752_0_0_1"/>
<feature type="region of interest" description="Disordered" evidence="1">
    <location>
        <begin position="157"/>
        <end position="177"/>
    </location>
</feature>
<sequence length="491" mass="54602">MAFITEISVTELSGSTRDPGVTSFSIDVPNRTISSYSHILLDVSFPTGVFVQPILDFAIKSIDGLGLLSKRSVAKFRSQIIRPFLPPEDHPLLPLLLRTSNTGDLVQPSLDFAIKAIDGADLLQHNTAARPVLFGTTFMTTMESFSAYDSALHTISQQRRPTPMPRSSTSPPCQAGARTQMASGWHKDFSACKGWRRGVPHCKCVVHISHRSSGAQENGCEYDEQDLDERVALRETWARAMSLPHQDRGHNTPALTTIFAQRITDPHHTAEGNPPCASAHYTLIRNVARSHRIRASTRNRQRDEACQTTILVGRSTEHILGCKTAERIHFWGQNHDTQHLLHRKQVTPRPAPTTPSLFVLSFLAALPLSCFIYFKREHEGWRSGRARRWFDQQGFLNANWQNKSSKHTPSAEKPASARTYTTSSFEASTSSSSMSMHHPAAATQSLSCRSVESTTAHRTVLQLPGLHAPDLLKLTKPTISGKRQHFINGRV</sequence>
<dbReference type="OrthoDB" id="2016913at2759"/>
<gene>
    <name evidence="2" type="ORF">MYCGRDRAFT_97728</name>
</gene>
<dbReference type="EMBL" id="CM001211">
    <property type="protein sequence ID" value="EGP82206.1"/>
    <property type="molecule type" value="Genomic_DNA"/>
</dbReference>
<reference evidence="2 3" key="1">
    <citation type="journal article" date="2011" name="PLoS Genet.">
        <title>Finished genome of the fungal wheat pathogen Mycosphaerella graminicola reveals dispensome structure, chromosome plasticity, and stealth pathogenesis.</title>
        <authorList>
            <person name="Goodwin S.B."/>
            <person name="Ben M'barek S."/>
            <person name="Dhillon B."/>
            <person name="Wittenberg A.H.J."/>
            <person name="Crane C.F."/>
            <person name="Hane J.K."/>
            <person name="Foster A.J."/>
            <person name="Van der Lee T.A.J."/>
            <person name="Grimwood J."/>
            <person name="Aerts A."/>
            <person name="Antoniw J."/>
            <person name="Bailey A."/>
            <person name="Bluhm B."/>
            <person name="Bowler J."/>
            <person name="Bristow J."/>
            <person name="van der Burgt A."/>
            <person name="Canto-Canche B."/>
            <person name="Churchill A.C.L."/>
            <person name="Conde-Ferraez L."/>
            <person name="Cools H.J."/>
            <person name="Coutinho P.M."/>
            <person name="Csukai M."/>
            <person name="Dehal P."/>
            <person name="De Wit P."/>
            <person name="Donzelli B."/>
            <person name="van de Geest H.C."/>
            <person name="van Ham R.C.H.J."/>
            <person name="Hammond-Kosack K.E."/>
            <person name="Henrissat B."/>
            <person name="Kilian A."/>
            <person name="Kobayashi A.K."/>
            <person name="Koopmann E."/>
            <person name="Kourmpetis Y."/>
            <person name="Kuzniar A."/>
            <person name="Lindquist E."/>
            <person name="Lombard V."/>
            <person name="Maliepaard C."/>
            <person name="Martins N."/>
            <person name="Mehrabi R."/>
            <person name="Nap J.P.H."/>
            <person name="Ponomarenko A."/>
            <person name="Rudd J.J."/>
            <person name="Salamov A."/>
            <person name="Schmutz J."/>
            <person name="Schouten H.J."/>
            <person name="Shapiro H."/>
            <person name="Stergiopoulos I."/>
            <person name="Torriani S.F.F."/>
            <person name="Tu H."/>
            <person name="de Vries R.P."/>
            <person name="Waalwijk C."/>
            <person name="Ware S.B."/>
            <person name="Wiebenga A."/>
            <person name="Zwiers L.-H."/>
            <person name="Oliver R.P."/>
            <person name="Grigoriev I.V."/>
            <person name="Kema G.H.J."/>
        </authorList>
    </citation>
    <scope>NUCLEOTIDE SEQUENCE [LARGE SCALE GENOMIC DNA]</scope>
    <source>
        <strain evidence="3">CBS 115943 / IPO323</strain>
    </source>
</reference>
<proteinExistence type="predicted"/>
<dbReference type="Proteomes" id="UP000008062">
    <property type="component" value="Chromosome 16"/>
</dbReference>
<organism evidence="2 3">
    <name type="scientific">Zymoseptoria tritici (strain CBS 115943 / IPO323)</name>
    <name type="common">Speckled leaf blotch fungus</name>
    <name type="synonym">Septoria tritici</name>
    <dbReference type="NCBI Taxonomy" id="336722"/>
    <lineage>
        <taxon>Eukaryota</taxon>
        <taxon>Fungi</taxon>
        <taxon>Dikarya</taxon>
        <taxon>Ascomycota</taxon>
        <taxon>Pezizomycotina</taxon>
        <taxon>Dothideomycetes</taxon>
        <taxon>Dothideomycetidae</taxon>
        <taxon>Mycosphaerellales</taxon>
        <taxon>Mycosphaerellaceae</taxon>
        <taxon>Zymoseptoria</taxon>
    </lineage>
</organism>
<evidence type="ECO:0000313" key="3">
    <source>
        <dbReference type="Proteomes" id="UP000008062"/>
    </source>
</evidence>
<dbReference type="InParanoid" id="F9XR68"/>
<keyword evidence="3" id="KW-1185">Reference proteome</keyword>
<evidence type="ECO:0000256" key="1">
    <source>
        <dbReference type="SAM" id="MobiDB-lite"/>
    </source>
</evidence>
<feature type="compositionally biased region" description="Low complexity" evidence="1">
    <location>
        <begin position="157"/>
        <end position="172"/>
    </location>
</feature>
<accession>F9XR68</accession>
<dbReference type="RefSeq" id="XP_003847230.1">
    <property type="nucleotide sequence ID" value="XM_003847182.1"/>
</dbReference>
<feature type="region of interest" description="Disordered" evidence="1">
    <location>
        <begin position="400"/>
        <end position="424"/>
    </location>
</feature>
<dbReference type="STRING" id="336722.F9XR68"/>
<dbReference type="AlphaFoldDB" id="F9XR68"/>